<keyword evidence="2" id="KW-0472">Membrane</keyword>
<dbReference type="Gene3D" id="3.40.50.300">
    <property type="entry name" value="P-loop containing nucleotide triphosphate hydrolases"/>
    <property type="match status" value="1"/>
</dbReference>
<proteinExistence type="predicted"/>
<dbReference type="SUPFAM" id="SSF52540">
    <property type="entry name" value="P-loop containing nucleoside triphosphate hydrolases"/>
    <property type="match status" value="1"/>
</dbReference>
<keyword evidence="5" id="KW-1185">Reference proteome</keyword>
<name>A0ABS3X1D0_9ACTN</name>
<organism evidence="4 5">
    <name type="scientific">Streptomyces spirodelae</name>
    <dbReference type="NCBI Taxonomy" id="2812904"/>
    <lineage>
        <taxon>Bacteria</taxon>
        <taxon>Bacillati</taxon>
        <taxon>Actinomycetota</taxon>
        <taxon>Actinomycetes</taxon>
        <taxon>Kitasatosporales</taxon>
        <taxon>Streptomycetaceae</taxon>
        <taxon>Streptomyces</taxon>
    </lineage>
</organism>
<dbReference type="EMBL" id="JAFFZN010000032">
    <property type="protein sequence ID" value="MBO8189191.1"/>
    <property type="molecule type" value="Genomic_DNA"/>
</dbReference>
<dbReference type="InterPro" id="IPR027417">
    <property type="entry name" value="P-loop_NTPase"/>
</dbReference>
<reference evidence="4 5" key="1">
    <citation type="submission" date="2021-02" db="EMBL/GenBank/DDBJ databases">
        <title>Streptomyces spirodelae sp. nov., isolated from duckweed.</title>
        <authorList>
            <person name="Saimee Y."/>
            <person name="Duangmal K."/>
        </authorList>
    </citation>
    <scope>NUCLEOTIDE SEQUENCE [LARGE SCALE GENOMIC DNA]</scope>
    <source>
        <strain evidence="4 5">DW4-2</strain>
    </source>
</reference>
<evidence type="ECO:0000256" key="1">
    <source>
        <dbReference type="SAM" id="MobiDB-lite"/>
    </source>
</evidence>
<dbReference type="Proteomes" id="UP001518976">
    <property type="component" value="Unassembled WGS sequence"/>
</dbReference>
<keyword evidence="2" id="KW-1133">Transmembrane helix</keyword>
<evidence type="ECO:0000313" key="5">
    <source>
        <dbReference type="Proteomes" id="UP001518976"/>
    </source>
</evidence>
<comment type="caution">
    <text evidence="4">The sequence shown here is derived from an EMBL/GenBank/DDBJ whole genome shotgun (WGS) entry which is preliminary data.</text>
</comment>
<sequence>MAGTIGAGARHLRHEWGRWWRTDDQTDTHIAHRILNDQYRLWQRIHQRTKAEVQQNIGLLKQQQKQATYMQMQRLQMQKQMRGRGYGGYGMFGMMGGSSPFISYRMMQWAQLQVKINQEEFEFAEITPGMLAVGRGQLRARRHRAAAGTLLGIMAVWGLILWASLAVGVALLALLAAVFTGMAAAAGRRPVPRRPPVPKLLFVPKKVPEHTELAEEPEPQPFPIREAGRDPRRARECVEIALRKDGAKVAEVQVPEETHWGWRQPIVLSDGTLGDLVRTLPKLATTLRVGENRLTASRTSPEDSAAVTLRILTSDPFADPMPYPERPPLSCSITRPVSIGLSLEGETTPVVLAGQHVIIVADTGGGKTAMVQALAEYVTACRDAVAVDIDPAKRGLKALSQAAVRIARTPEEAERELEQLLERARTRIASMPPTQDMWEPGPDAPAVVAFLDEFPQMSKRGKQLAVDLLRVGREAMITLVMCTQDASSDVLSDAIADVPGVRIMMPCRQADVPLVVGQSDAISRGWLPHLLVPSPEPDFPADAGRFYCITPRHRTPIMRYVSPLPPAEADRRARERVQAGLPRLDPAPASTAVPDHVPEIARLLLQIFAAESDPEWLSVAQLADHLAKADRQEWGRWDGKHNRLVMVGRTLRSHLKQAGLDVTPSRIETHPDRPTVYYLADIKDAVARLS</sequence>
<feature type="domain" description="AAA+ ATPase" evidence="3">
    <location>
        <begin position="353"/>
        <end position="511"/>
    </location>
</feature>
<dbReference type="InterPro" id="IPR003593">
    <property type="entry name" value="AAA+_ATPase"/>
</dbReference>
<feature type="transmembrane region" description="Helical" evidence="2">
    <location>
        <begin position="145"/>
        <end position="163"/>
    </location>
</feature>
<dbReference type="RefSeq" id="WP_209267961.1">
    <property type="nucleotide sequence ID" value="NZ_JAFFZN010000032.1"/>
</dbReference>
<dbReference type="GO" id="GO:0005524">
    <property type="term" value="F:ATP binding"/>
    <property type="evidence" value="ECO:0007669"/>
    <property type="project" value="UniProtKB-KW"/>
</dbReference>
<evidence type="ECO:0000313" key="4">
    <source>
        <dbReference type="EMBL" id="MBO8189191.1"/>
    </source>
</evidence>
<feature type="region of interest" description="Disordered" evidence="1">
    <location>
        <begin position="210"/>
        <end position="230"/>
    </location>
</feature>
<keyword evidence="4" id="KW-0547">Nucleotide-binding</keyword>
<gene>
    <name evidence="4" type="ORF">JW592_27590</name>
</gene>
<evidence type="ECO:0000256" key="2">
    <source>
        <dbReference type="SAM" id="Phobius"/>
    </source>
</evidence>
<evidence type="ECO:0000259" key="3">
    <source>
        <dbReference type="SMART" id="SM00382"/>
    </source>
</evidence>
<dbReference type="SMART" id="SM00382">
    <property type="entry name" value="AAA"/>
    <property type="match status" value="1"/>
</dbReference>
<accession>A0ABS3X1D0</accession>
<keyword evidence="4" id="KW-0067">ATP-binding</keyword>
<protein>
    <submittedName>
        <fullName evidence="4">ATP-binding protein</fullName>
    </submittedName>
</protein>
<keyword evidence="2" id="KW-0812">Transmembrane</keyword>